<dbReference type="EMBL" id="LSQZ01000002">
    <property type="protein sequence ID" value="KXI14719.1"/>
    <property type="molecule type" value="Genomic_DNA"/>
</dbReference>
<gene>
    <name evidence="1" type="ORF">HMPREF3195_00090</name>
</gene>
<name>A0A135YZB0_9FIRM</name>
<dbReference type="RefSeq" id="WP_061101532.1">
    <property type="nucleotide sequence ID" value="NZ_CAXUJS010000011.1"/>
</dbReference>
<evidence type="ECO:0000313" key="1">
    <source>
        <dbReference type="EMBL" id="KXI14719.1"/>
    </source>
</evidence>
<reference evidence="1 2" key="1">
    <citation type="submission" date="2016-02" db="EMBL/GenBank/DDBJ databases">
        <authorList>
            <person name="Wen L."/>
            <person name="He K."/>
            <person name="Yang H."/>
        </authorList>
    </citation>
    <scope>NUCLEOTIDE SEQUENCE [LARGE SCALE GENOMIC DNA]</scope>
    <source>
        <strain evidence="1 2">MJR8628A</strain>
    </source>
</reference>
<accession>A0A135YZB0</accession>
<proteinExistence type="predicted"/>
<evidence type="ECO:0000313" key="2">
    <source>
        <dbReference type="Proteomes" id="UP000070326"/>
    </source>
</evidence>
<dbReference type="PATRIC" id="fig|1261.5.peg.92"/>
<dbReference type="STRING" id="1261.HMPREF3195_00090"/>
<organism evidence="1 2">
    <name type="scientific">Peptostreptococcus anaerobius</name>
    <dbReference type="NCBI Taxonomy" id="1261"/>
    <lineage>
        <taxon>Bacteria</taxon>
        <taxon>Bacillati</taxon>
        <taxon>Bacillota</taxon>
        <taxon>Clostridia</taxon>
        <taxon>Peptostreptococcales</taxon>
        <taxon>Peptostreptococcaceae</taxon>
        <taxon>Peptostreptococcus</taxon>
    </lineage>
</organism>
<sequence>MDLVQQPITICKEPVEKAWKNRHSDKRQFKKYKNLGYDGVKSFDDFQKIKYNDTKEWDIVKGYTGIVQKAEISPLVKYSNFKKHHNELEDKLIGIKTTDEVEIKRVSYHFTGRAIGTHDWANSNNSKEIMKKLNHKRVPSEDIEKCLASGSIIKKRSNSVLLGLDGRCGVTYNPITNTLIQCNLRK</sequence>
<dbReference type="AlphaFoldDB" id="A0A135YZB0"/>
<dbReference type="Proteomes" id="UP000070326">
    <property type="component" value="Unassembled WGS sequence"/>
</dbReference>
<comment type="caution">
    <text evidence="1">The sequence shown here is derived from an EMBL/GenBank/DDBJ whole genome shotgun (WGS) entry which is preliminary data.</text>
</comment>
<protein>
    <submittedName>
        <fullName evidence="1">Uncharacterized protein</fullName>
    </submittedName>
</protein>